<dbReference type="PANTHER" id="PTHR37614">
    <property type="entry name" value="OS02G0121400 PROTEIN"/>
    <property type="match status" value="1"/>
</dbReference>
<evidence type="ECO:0000313" key="3">
    <source>
        <dbReference type="EMBL" id="KAF6154838.1"/>
    </source>
</evidence>
<evidence type="ECO:0000313" key="4">
    <source>
        <dbReference type="Proteomes" id="UP000541444"/>
    </source>
</evidence>
<keyword evidence="4" id="KW-1185">Reference proteome</keyword>
<reference evidence="3 4" key="1">
    <citation type="journal article" date="2020" name="IScience">
        <title>Genome Sequencing of the Endangered Kingdonia uniflora (Circaeasteraceae, Ranunculales) Reveals Potential Mechanisms of Evolutionary Specialization.</title>
        <authorList>
            <person name="Sun Y."/>
            <person name="Deng T."/>
            <person name="Zhang A."/>
            <person name="Moore M.J."/>
            <person name="Landis J.B."/>
            <person name="Lin N."/>
            <person name="Zhang H."/>
            <person name="Zhang X."/>
            <person name="Huang J."/>
            <person name="Zhang X."/>
            <person name="Sun H."/>
            <person name="Wang H."/>
        </authorList>
    </citation>
    <scope>NUCLEOTIDE SEQUENCE [LARGE SCALE GENOMIC DNA]</scope>
    <source>
        <strain evidence="3">TB1705</strain>
        <tissue evidence="3">Leaf</tissue>
    </source>
</reference>
<dbReference type="Proteomes" id="UP000541444">
    <property type="component" value="Unassembled WGS sequence"/>
</dbReference>
<dbReference type="PANTHER" id="PTHR37614:SF2">
    <property type="entry name" value="OS02G0121400 PROTEIN"/>
    <property type="match status" value="1"/>
</dbReference>
<name>A0A7J7MJD9_9MAGN</name>
<accession>A0A7J7MJD9</accession>
<dbReference type="AlphaFoldDB" id="A0A7J7MJD9"/>
<protein>
    <submittedName>
        <fullName evidence="3">Uncharacterized protein</fullName>
    </submittedName>
</protein>
<organism evidence="3 4">
    <name type="scientific">Kingdonia uniflora</name>
    <dbReference type="NCBI Taxonomy" id="39325"/>
    <lineage>
        <taxon>Eukaryota</taxon>
        <taxon>Viridiplantae</taxon>
        <taxon>Streptophyta</taxon>
        <taxon>Embryophyta</taxon>
        <taxon>Tracheophyta</taxon>
        <taxon>Spermatophyta</taxon>
        <taxon>Magnoliopsida</taxon>
        <taxon>Ranunculales</taxon>
        <taxon>Circaeasteraceae</taxon>
        <taxon>Kingdonia</taxon>
    </lineage>
</organism>
<evidence type="ECO:0000256" key="1">
    <source>
        <dbReference type="SAM" id="Coils"/>
    </source>
</evidence>
<gene>
    <name evidence="3" type="ORF">GIB67_033867</name>
</gene>
<comment type="caution">
    <text evidence="3">The sequence shown here is derived from an EMBL/GenBank/DDBJ whole genome shotgun (WGS) entry which is preliminary data.</text>
</comment>
<dbReference type="EMBL" id="JACGCM010001453">
    <property type="protein sequence ID" value="KAF6154838.1"/>
    <property type="molecule type" value="Genomic_DNA"/>
</dbReference>
<sequence>MVGFNYNYTIDEFNDEELDVADIFLEFPHLFAESETTILPSSISWGVKRRRTEHHRQHQTSSLSSSPTRPIVKRRRTAIDESKKSQPCVEIERSSPKTTLMFPLSDSDSGSKLGSSSARKSYKKMNYTELMQRVKDLTEVGETLKQEGKKVRMHYEKLRDENLLLKGQMENQTELNPICLDLTMNLPENIVNLQCQSEYKVPDLNIEVEQPEEKIVYVPPPPSALAPPLPIVYVSPPAPIVYVPPVEFVYGYDPSSKAIRRKRMEKILEKRASKSFKLRRGG</sequence>
<feature type="region of interest" description="Disordered" evidence="2">
    <location>
        <begin position="50"/>
        <end position="93"/>
    </location>
</feature>
<feature type="coiled-coil region" evidence="1">
    <location>
        <begin position="127"/>
        <end position="175"/>
    </location>
</feature>
<evidence type="ECO:0000256" key="2">
    <source>
        <dbReference type="SAM" id="MobiDB-lite"/>
    </source>
</evidence>
<keyword evidence="1" id="KW-0175">Coiled coil</keyword>
<proteinExistence type="predicted"/>
<feature type="compositionally biased region" description="Basic and acidic residues" evidence="2">
    <location>
        <begin position="77"/>
        <end position="93"/>
    </location>
</feature>